<comment type="caution">
    <text evidence="3">The sequence shown here is derived from an EMBL/GenBank/DDBJ whole genome shotgun (WGS) entry which is preliminary data.</text>
</comment>
<dbReference type="RefSeq" id="WP_169073431.1">
    <property type="nucleotide sequence ID" value="NZ_JABBXH010000001.1"/>
</dbReference>
<evidence type="ECO:0000259" key="2">
    <source>
        <dbReference type="Pfam" id="PF07995"/>
    </source>
</evidence>
<sequence length="380" mass="42164">MLHKKIKLIVISLSILWINNSLAYKEQDIASAKSEQHYVANLVAKGVEVPWAMVQLPNGDILVTERKGELRVISQGKLVAKKVSGLPNIHANGQGGLLDLVLHPEYMNNGWLYFTFSSVEGKGDGSNTALMRAKFDRENMTLTHQEMLYKGSDNTTSTRHYGSRIAFDNQGYVYFSIGDRAERDSKPQDLTLDGGKIYRLHDDGAIPSDNPFVGQDGVKTATYSYGHRNPQGMAKHPETGAIWSHEHGPRGGDEVNIVAKGKNYGWPVISYGINYSGTSFTDLTAKPGMEQPIHYWDPSIAPSGMVFVTSDKYPHWQGKLLVGSLKFHYLVLLDVADNKIVDQHKIFEGIGRLRSIMQGNDGYLYVGIDGGGIKRIEPKK</sequence>
<evidence type="ECO:0000313" key="3">
    <source>
        <dbReference type="EMBL" id="NMP30086.1"/>
    </source>
</evidence>
<evidence type="ECO:0000256" key="1">
    <source>
        <dbReference type="SAM" id="SignalP"/>
    </source>
</evidence>
<dbReference type="PANTHER" id="PTHR19328">
    <property type="entry name" value="HEDGEHOG-INTERACTING PROTEIN"/>
    <property type="match status" value="1"/>
</dbReference>
<reference evidence="3 4" key="1">
    <citation type="submission" date="2020-04" db="EMBL/GenBank/DDBJ databases">
        <title>Thalassotalea sp. M1531, isolated from the surface of marine red alga.</title>
        <authorList>
            <person name="Pang L."/>
            <person name="Lu D.-C."/>
        </authorList>
    </citation>
    <scope>NUCLEOTIDE SEQUENCE [LARGE SCALE GENOMIC DNA]</scope>
    <source>
        <strain evidence="3 4">M1531</strain>
    </source>
</reference>
<accession>A0A7Y0L930</accession>
<dbReference type="PANTHER" id="PTHR19328:SF75">
    <property type="entry name" value="ALDOSE SUGAR DEHYDROGENASE YLII"/>
    <property type="match status" value="1"/>
</dbReference>
<protein>
    <submittedName>
        <fullName evidence="3">PQQ-dependent sugar dehydrogenase</fullName>
    </submittedName>
</protein>
<proteinExistence type="predicted"/>
<dbReference type="AlphaFoldDB" id="A0A7Y0L930"/>
<dbReference type="Gene3D" id="2.120.10.30">
    <property type="entry name" value="TolB, C-terminal domain"/>
    <property type="match status" value="1"/>
</dbReference>
<dbReference type="EMBL" id="JABBXH010000001">
    <property type="protein sequence ID" value="NMP30086.1"/>
    <property type="molecule type" value="Genomic_DNA"/>
</dbReference>
<feature type="domain" description="Glucose/Sorbosone dehydrogenase" evidence="2">
    <location>
        <begin position="48"/>
        <end position="370"/>
    </location>
</feature>
<organism evidence="3 4">
    <name type="scientific">Thalassotalea algicola</name>
    <dbReference type="NCBI Taxonomy" id="2716224"/>
    <lineage>
        <taxon>Bacteria</taxon>
        <taxon>Pseudomonadati</taxon>
        <taxon>Pseudomonadota</taxon>
        <taxon>Gammaproteobacteria</taxon>
        <taxon>Alteromonadales</taxon>
        <taxon>Colwelliaceae</taxon>
        <taxon>Thalassotalea</taxon>
    </lineage>
</organism>
<feature type="chain" id="PRO_5031123860" evidence="1">
    <location>
        <begin position="24"/>
        <end position="380"/>
    </location>
</feature>
<keyword evidence="1" id="KW-0732">Signal</keyword>
<name>A0A7Y0L930_9GAMM</name>
<evidence type="ECO:0000313" key="4">
    <source>
        <dbReference type="Proteomes" id="UP000568664"/>
    </source>
</evidence>
<keyword evidence="4" id="KW-1185">Reference proteome</keyword>
<feature type="signal peptide" evidence="1">
    <location>
        <begin position="1"/>
        <end position="23"/>
    </location>
</feature>
<dbReference type="InterPro" id="IPR011041">
    <property type="entry name" value="Quinoprot_gluc/sorb_DH_b-prop"/>
</dbReference>
<dbReference type="Proteomes" id="UP000568664">
    <property type="component" value="Unassembled WGS sequence"/>
</dbReference>
<dbReference type="Pfam" id="PF07995">
    <property type="entry name" value="GSDH"/>
    <property type="match status" value="1"/>
</dbReference>
<dbReference type="InterPro" id="IPR012938">
    <property type="entry name" value="Glc/Sorbosone_DH"/>
</dbReference>
<gene>
    <name evidence="3" type="ORF">HII17_00805</name>
</gene>
<dbReference type="InterPro" id="IPR011042">
    <property type="entry name" value="6-blade_b-propeller_TolB-like"/>
</dbReference>
<dbReference type="SUPFAM" id="SSF50952">
    <property type="entry name" value="Soluble quinoprotein glucose dehydrogenase"/>
    <property type="match status" value="1"/>
</dbReference>